<dbReference type="AlphaFoldDB" id="R4K6M8"/>
<protein>
    <submittedName>
        <fullName evidence="7">Glucose inhibited division protein A</fullName>
    </submittedName>
</protein>
<evidence type="ECO:0000256" key="5">
    <source>
        <dbReference type="ARBA" id="ARBA00023027"/>
    </source>
</evidence>
<dbReference type="EMBL" id="CP003261">
    <property type="protein sequence ID" value="AGK98842.1"/>
    <property type="molecule type" value="Genomic_DNA"/>
</dbReference>
<evidence type="ECO:0000259" key="6">
    <source>
        <dbReference type="Pfam" id="PF01134"/>
    </source>
</evidence>
<name>R4K6M8_CLOPA</name>
<gene>
    <name evidence="7" type="ORF">Clopa_4103</name>
</gene>
<dbReference type="InterPro" id="IPR002218">
    <property type="entry name" value="MnmG-rel"/>
</dbReference>
<dbReference type="HOGENOM" id="CLU_053110_1_0_9"/>
<dbReference type="Gene3D" id="3.50.50.60">
    <property type="entry name" value="FAD/NAD(P)-binding domain"/>
    <property type="match status" value="2"/>
</dbReference>
<feature type="domain" description="MnmG N-terminal" evidence="6">
    <location>
        <begin position="299"/>
        <end position="376"/>
    </location>
</feature>
<evidence type="ECO:0000313" key="7">
    <source>
        <dbReference type="EMBL" id="AGK98842.1"/>
    </source>
</evidence>
<keyword evidence="8" id="KW-1185">Reference proteome</keyword>
<dbReference type="GO" id="GO:0002098">
    <property type="term" value="P:tRNA wobble uridine modification"/>
    <property type="evidence" value="ECO:0007669"/>
    <property type="project" value="TreeGrafter"/>
</dbReference>
<evidence type="ECO:0000256" key="3">
    <source>
        <dbReference type="ARBA" id="ARBA00022694"/>
    </source>
</evidence>
<comment type="cofactor">
    <cofactor evidence="1">
        <name>FAD</name>
        <dbReference type="ChEBI" id="CHEBI:57692"/>
    </cofactor>
</comment>
<dbReference type="PATRIC" id="fig|86416.3.peg.4103"/>
<dbReference type="Pfam" id="PF01134">
    <property type="entry name" value="GIDA"/>
    <property type="match status" value="2"/>
</dbReference>
<dbReference type="SUPFAM" id="SSF51905">
    <property type="entry name" value="FAD/NAD(P)-binding domain"/>
    <property type="match status" value="1"/>
</dbReference>
<dbReference type="GO" id="GO:0005829">
    <property type="term" value="C:cytosol"/>
    <property type="evidence" value="ECO:0007669"/>
    <property type="project" value="TreeGrafter"/>
</dbReference>
<feature type="domain" description="MnmG N-terminal" evidence="6">
    <location>
        <begin position="27"/>
        <end position="239"/>
    </location>
</feature>
<dbReference type="STRING" id="86416.Clopa_4103"/>
<sequence>MNMIVIIALGIFHLFPDALIERVSFLKVIIIGGGWSGCAAAITAKRAGAEVSLYERTDLLLGLGNVGGIMRNNGRYTAAEELINLGAGDLIHITDNNTTHKNVDFPGHEHAWFYDVNKIEPEVKSHLVSLGIDVKTLSRVVNIKKEKNKITGIKLENGGIVDGDVFIDATGSTGGMNNCFKHGNGCVMCILRCPTFGSRVSISSLAGAKDIVSERDDGSFGAFSGSCEISKDSLSKEIADQLDDKGIVIFKIPEEDVNLEKLKLKVCQQYALEKFAENLILLDTGHIKIMTPFYPLDKLRKIKGLDKVRFIDPYSGGRGNSVRYLAAAPRTNDLKVVGIDNLFCAGEKSGFFVGHTEAICTGSLAGHNAVRYLANLEPIILPNSTATGDLISYANYRLKAKDGKKIKYTFSGAEYFNRMKRVGLYSIDNKEIKNRIENLGLTGLYGKKLI</sequence>
<dbReference type="GO" id="GO:0050660">
    <property type="term" value="F:flavin adenine dinucleotide binding"/>
    <property type="evidence" value="ECO:0007669"/>
    <property type="project" value="InterPro"/>
</dbReference>
<keyword evidence="3" id="KW-0819">tRNA processing</keyword>
<accession>R4K6M8</accession>
<dbReference type="Proteomes" id="UP000013523">
    <property type="component" value="Chromosome"/>
</dbReference>
<keyword evidence="2" id="KW-0285">Flavoprotein</keyword>
<dbReference type="PANTHER" id="PTHR11806:SF2">
    <property type="entry name" value="METHYLENETETRAHYDROFOLATE--TRNA-(URACIL-5-)-METHYLTRANSFERASE TRMFO"/>
    <property type="match status" value="1"/>
</dbReference>
<dbReference type="InterPro" id="IPR040131">
    <property type="entry name" value="MnmG_N"/>
</dbReference>
<dbReference type="InterPro" id="IPR036188">
    <property type="entry name" value="FAD/NAD-bd_sf"/>
</dbReference>
<dbReference type="PANTHER" id="PTHR11806">
    <property type="entry name" value="GLUCOSE INHIBITED DIVISION PROTEIN A"/>
    <property type="match status" value="1"/>
</dbReference>
<dbReference type="KEGG" id="cpas:Clopa_4103"/>
<evidence type="ECO:0000256" key="2">
    <source>
        <dbReference type="ARBA" id="ARBA00022630"/>
    </source>
</evidence>
<dbReference type="GO" id="GO:0030488">
    <property type="term" value="P:tRNA methylation"/>
    <property type="evidence" value="ECO:0007669"/>
    <property type="project" value="TreeGrafter"/>
</dbReference>
<evidence type="ECO:0000256" key="4">
    <source>
        <dbReference type="ARBA" id="ARBA00022827"/>
    </source>
</evidence>
<reference evidence="7 8" key="1">
    <citation type="submission" date="2012-01" db="EMBL/GenBank/DDBJ databases">
        <title>Complete sequence of chromosome of Clostridium pasteurianum BC1.</title>
        <authorList>
            <consortium name="US DOE Joint Genome Institute"/>
            <person name="Lucas S."/>
            <person name="Han J."/>
            <person name="Lapidus A."/>
            <person name="Cheng J.-F."/>
            <person name="Goodwin L."/>
            <person name="Pitluck S."/>
            <person name="Peters L."/>
            <person name="Mikhailova N."/>
            <person name="Teshima H."/>
            <person name="Detter J.C."/>
            <person name="Han C."/>
            <person name="Tapia R."/>
            <person name="Land M."/>
            <person name="Hauser L."/>
            <person name="Kyrpides N."/>
            <person name="Ivanova N."/>
            <person name="Pagani I."/>
            <person name="Dunn J."/>
            <person name="Taghavi S."/>
            <person name="Francis A."/>
            <person name="van der Lelie D."/>
            <person name="Woyke T."/>
        </authorList>
    </citation>
    <scope>NUCLEOTIDE SEQUENCE [LARGE SCALE GENOMIC DNA]</scope>
    <source>
        <strain evidence="7 8">BC1</strain>
    </source>
</reference>
<keyword evidence="5" id="KW-0520">NAD</keyword>
<evidence type="ECO:0000313" key="8">
    <source>
        <dbReference type="Proteomes" id="UP000013523"/>
    </source>
</evidence>
<keyword evidence="4" id="KW-0274">FAD</keyword>
<organism evidence="7 8">
    <name type="scientific">Clostridium pasteurianum BC1</name>
    <dbReference type="NCBI Taxonomy" id="86416"/>
    <lineage>
        <taxon>Bacteria</taxon>
        <taxon>Bacillati</taxon>
        <taxon>Bacillota</taxon>
        <taxon>Clostridia</taxon>
        <taxon>Eubacteriales</taxon>
        <taxon>Clostridiaceae</taxon>
        <taxon>Clostridium</taxon>
    </lineage>
</organism>
<proteinExistence type="predicted"/>
<evidence type="ECO:0000256" key="1">
    <source>
        <dbReference type="ARBA" id="ARBA00001974"/>
    </source>
</evidence>
<dbReference type="eggNOG" id="COG1206">
    <property type="taxonomic scope" value="Bacteria"/>
</dbReference>